<dbReference type="Proteomes" id="UP000285906">
    <property type="component" value="Unassembled WGS sequence"/>
</dbReference>
<evidence type="ECO:0000313" key="5">
    <source>
        <dbReference type="Proteomes" id="UP000658202"/>
    </source>
</evidence>
<reference evidence="2" key="4">
    <citation type="submission" date="2024-05" db="EMBL/GenBank/DDBJ databases">
        <authorList>
            <person name="Sun Q."/>
            <person name="Sedlacek I."/>
        </authorList>
    </citation>
    <scope>NUCLEOTIDE SEQUENCE</scope>
    <source>
        <strain evidence="2">CCM 8490</strain>
    </source>
</reference>
<protein>
    <submittedName>
        <fullName evidence="3">Uncharacterized protein DUF4393</fullName>
    </submittedName>
</protein>
<keyword evidence="5" id="KW-1185">Reference proteome</keyword>
<dbReference type="RefSeq" id="WP_120212719.1">
    <property type="nucleotide sequence ID" value="NZ_BMCW01000002.1"/>
</dbReference>
<organism evidence="3 4">
    <name type="scientific">Epilithonimonas arachidiradicis</name>
    <dbReference type="NCBI Taxonomy" id="1617282"/>
    <lineage>
        <taxon>Bacteria</taxon>
        <taxon>Pseudomonadati</taxon>
        <taxon>Bacteroidota</taxon>
        <taxon>Flavobacteriia</taxon>
        <taxon>Flavobacteriales</taxon>
        <taxon>Weeksellaceae</taxon>
        <taxon>Chryseobacterium group</taxon>
        <taxon>Epilithonimonas</taxon>
    </lineage>
</organism>
<evidence type="ECO:0000313" key="3">
    <source>
        <dbReference type="EMBL" id="RKE88905.1"/>
    </source>
</evidence>
<dbReference type="AlphaFoldDB" id="A0A420DC84"/>
<evidence type="ECO:0000313" key="4">
    <source>
        <dbReference type="Proteomes" id="UP000285906"/>
    </source>
</evidence>
<sequence length="300" mass="35256">MSDNKINITSSLLEKGVDIAKDFVDKLIIPSVEETGLLLKDQISLWRFKNQIKTLVKAKEICAKNNISPKQISLKLLCPILEYSSLEEDDFLTDKWAILLSNLVDSEQNIQNHVFPYILSQISTKEFQILENVFDEKDNRLSKITEELNHYYKNREKIEQELKKELNDIDRKIIMFDDNDGYINYELTKLYREKSAINSRLNVYKHKETLLKFSLDKLETIPTGSVEKFELSNLLRLGLIKEEKEFYANSQTLKIPNERDEYETHTTVDLEIDVHSDIDYYLTEFGELFIKLCKEKLQVI</sequence>
<dbReference type="OrthoDB" id="7063390at2"/>
<dbReference type="InterPro" id="IPR025506">
    <property type="entry name" value="Abi_alpha"/>
</dbReference>
<gene>
    <name evidence="3" type="ORF">BXY58_1036</name>
    <name evidence="2" type="ORF">GCM10007332_14730</name>
</gene>
<evidence type="ECO:0000313" key="2">
    <source>
        <dbReference type="EMBL" id="GGG54164.1"/>
    </source>
</evidence>
<keyword evidence="1" id="KW-0175">Coiled coil</keyword>
<evidence type="ECO:0000256" key="1">
    <source>
        <dbReference type="SAM" id="Coils"/>
    </source>
</evidence>
<dbReference type="EMBL" id="BMCW01000002">
    <property type="protein sequence ID" value="GGG54164.1"/>
    <property type="molecule type" value="Genomic_DNA"/>
</dbReference>
<accession>A0A420DC84</accession>
<reference evidence="3 4" key="2">
    <citation type="submission" date="2018-09" db="EMBL/GenBank/DDBJ databases">
        <title>Genomic Encyclopedia of Archaeal and Bacterial Type Strains, Phase II (KMG-II): from individual species to whole genera.</title>
        <authorList>
            <person name="Goeker M."/>
        </authorList>
    </citation>
    <scope>NUCLEOTIDE SEQUENCE [LARGE SCALE GENOMIC DNA]</scope>
    <source>
        <strain evidence="3 4">DSM 27620</strain>
    </source>
</reference>
<dbReference type="Pfam" id="PF14337">
    <property type="entry name" value="Abi_alpha"/>
    <property type="match status" value="1"/>
</dbReference>
<dbReference type="EMBL" id="RAQH01000002">
    <property type="protein sequence ID" value="RKE88905.1"/>
    <property type="molecule type" value="Genomic_DNA"/>
</dbReference>
<feature type="coiled-coil region" evidence="1">
    <location>
        <begin position="141"/>
        <end position="172"/>
    </location>
</feature>
<reference evidence="5" key="3">
    <citation type="journal article" date="2019" name="Int. J. Syst. Evol. Microbiol.">
        <title>The Global Catalogue of Microorganisms (GCM) 10K type strain sequencing project: providing services to taxonomists for standard genome sequencing and annotation.</title>
        <authorList>
            <consortium name="The Broad Institute Genomics Platform"/>
            <consortium name="The Broad Institute Genome Sequencing Center for Infectious Disease"/>
            <person name="Wu L."/>
            <person name="Ma J."/>
        </authorList>
    </citation>
    <scope>NUCLEOTIDE SEQUENCE [LARGE SCALE GENOMIC DNA]</scope>
    <source>
        <strain evidence="5">CCM 8490</strain>
    </source>
</reference>
<dbReference type="Proteomes" id="UP000658202">
    <property type="component" value="Unassembled WGS sequence"/>
</dbReference>
<comment type="caution">
    <text evidence="3">The sequence shown here is derived from an EMBL/GenBank/DDBJ whole genome shotgun (WGS) entry which is preliminary data.</text>
</comment>
<proteinExistence type="predicted"/>
<name>A0A420DC84_9FLAO</name>
<reference evidence="2" key="1">
    <citation type="journal article" date="2014" name="Int. J. Syst. Evol. Microbiol.">
        <title>Complete genome of a new Firmicutes species belonging to the dominant human colonic microbiota ('Ruminococcus bicirculans') reveals two chromosomes and a selective capacity to utilize plant glucans.</title>
        <authorList>
            <consortium name="NISC Comparative Sequencing Program"/>
            <person name="Wegmann U."/>
            <person name="Louis P."/>
            <person name="Goesmann A."/>
            <person name="Henrissat B."/>
            <person name="Duncan S.H."/>
            <person name="Flint H.J."/>
        </authorList>
    </citation>
    <scope>NUCLEOTIDE SEQUENCE</scope>
    <source>
        <strain evidence="2">CCM 8490</strain>
    </source>
</reference>